<protein>
    <recommendedName>
        <fullName evidence="4">Alginate lyase domain-containing protein</fullName>
    </recommendedName>
</protein>
<organism evidence="5 6">
    <name type="scientific">Pigmentiphaga litoralis</name>
    <dbReference type="NCBI Taxonomy" id="516702"/>
    <lineage>
        <taxon>Bacteria</taxon>
        <taxon>Pseudomonadati</taxon>
        <taxon>Pseudomonadota</taxon>
        <taxon>Betaproteobacteria</taxon>
        <taxon>Burkholderiales</taxon>
        <taxon>Alcaligenaceae</taxon>
        <taxon>Pigmentiphaga</taxon>
    </lineage>
</organism>
<feature type="compositionally biased region" description="Low complexity" evidence="3">
    <location>
        <begin position="75"/>
        <end position="93"/>
    </location>
</feature>
<evidence type="ECO:0000259" key="4">
    <source>
        <dbReference type="Pfam" id="PF05426"/>
    </source>
</evidence>
<sequence length="494" mass="53684">MTRFDKLSRLSTTKNVLREGRDALAVGESWGPDSASRRRLLSAGASLAVSPLLLAGCGAGEVDDVMPALPPADGAPPATTVTPAPESTPGTAPVTPPVTPPGATPPDTSPDTRGPAPRYSAAAGGIGEFLTAKGWDRLLGMAAGDALIRQMQGQLKRHADEFAKITPTPVAYLAGSRTDHQPIGVPAMSAAQIAAAHLAEQNLSSIRAAAFDWRCHRRAETLLVLRNMLLAWARVHEPYGNPLIDETLLNPAVAYFHIREALSDADRAIIEPWLRKVVDRNRIWFERITADRKAGRNNWMSHGLCNIAVSALAIDSRTDLDWVASAARVFLGEHIEPGGETVDFRGRDALGYHCYSLRGLVLLAQAMNVHGVSLYDYRASTAGNGSMATAMAFLIPYIEKTRVHLEYVNSQYPPDKTSLHINQLGKPWQFDPGLPFPYADAYDPRWGTYARAQARADTPTETYLHRFPGYNPSWLFGEVTRSLSASYPEGVPYA</sequence>
<dbReference type="GO" id="GO:0042597">
    <property type="term" value="C:periplasmic space"/>
    <property type="evidence" value="ECO:0007669"/>
    <property type="project" value="InterPro"/>
</dbReference>
<comment type="caution">
    <text evidence="5">The sequence shown here is derived from an EMBL/GenBank/DDBJ whole genome shotgun (WGS) entry which is preliminary data.</text>
</comment>
<keyword evidence="2" id="KW-0456">Lyase</keyword>
<dbReference type="AlphaFoldDB" id="A0A7Y9LLR5"/>
<dbReference type="Gene3D" id="1.50.10.100">
    <property type="entry name" value="Chondroitin AC/alginate lyase"/>
    <property type="match status" value="1"/>
</dbReference>
<accession>A0A7Y9LLR5</accession>
<dbReference type="Proteomes" id="UP000542125">
    <property type="component" value="Unassembled WGS sequence"/>
</dbReference>
<keyword evidence="1" id="KW-0732">Signal</keyword>
<feature type="compositionally biased region" description="Pro residues" evidence="3">
    <location>
        <begin position="94"/>
        <end position="108"/>
    </location>
</feature>
<name>A0A7Y9LLR5_9BURK</name>
<dbReference type="SUPFAM" id="SSF48230">
    <property type="entry name" value="Chondroitin AC/alginate lyase"/>
    <property type="match status" value="1"/>
</dbReference>
<evidence type="ECO:0000313" key="6">
    <source>
        <dbReference type="Proteomes" id="UP000542125"/>
    </source>
</evidence>
<dbReference type="GO" id="GO:0016829">
    <property type="term" value="F:lyase activity"/>
    <property type="evidence" value="ECO:0007669"/>
    <property type="project" value="UniProtKB-KW"/>
</dbReference>
<evidence type="ECO:0000256" key="2">
    <source>
        <dbReference type="ARBA" id="ARBA00023239"/>
    </source>
</evidence>
<feature type="domain" description="Alginate lyase" evidence="4">
    <location>
        <begin position="251"/>
        <end position="400"/>
    </location>
</feature>
<dbReference type="InterPro" id="IPR008397">
    <property type="entry name" value="Alginate_lyase_dom"/>
</dbReference>
<evidence type="ECO:0000313" key="5">
    <source>
        <dbReference type="EMBL" id="NYE80836.1"/>
    </source>
</evidence>
<evidence type="ECO:0000256" key="1">
    <source>
        <dbReference type="ARBA" id="ARBA00022729"/>
    </source>
</evidence>
<dbReference type="RefSeq" id="WP_179582311.1">
    <property type="nucleotide sequence ID" value="NZ_JACBYR010000001.1"/>
</dbReference>
<gene>
    <name evidence="5" type="ORF">FHW18_000107</name>
</gene>
<reference evidence="5 6" key="1">
    <citation type="submission" date="2020-07" db="EMBL/GenBank/DDBJ databases">
        <title>Genomic Encyclopedia of Type Strains, Phase IV (KMG-V): Genome sequencing to study the core and pangenomes of soil and plant-associated prokaryotes.</title>
        <authorList>
            <person name="Whitman W."/>
        </authorList>
    </citation>
    <scope>NUCLEOTIDE SEQUENCE [LARGE SCALE GENOMIC DNA]</scope>
    <source>
        <strain evidence="5 6">SAS40</strain>
    </source>
</reference>
<feature type="region of interest" description="Disordered" evidence="3">
    <location>
        <begin position="66"/>
        <end position="117"/>
    </location>
</feature>
<keyword evidence="6" id="KW-1185">Reference proteome</keyword>
<evidence type="ECO:0000256" key="3">
    <source>
        <dbReference type="SAM" id="MobiDB-lite"/>
    </source>
</evidence>
<dbReference type="EMBL" id="JACBYR010000001">
    <property type="protein sequence ID" value="NYE80836.1"/>
    <property type="molecule type" value="Genomic_DNA"/>
</dbReference>
<dbReference type="InterPro" id="IPR008929">
    <property type="entry name" value="Chondroitin_lyas"/>
</dbReference>
<dbReference type="Pfam" id="PF05426">
    <property type="entry name" value="Alginate_lyase"/>
    <property type="match status" value="1"/>
</dbReference>
<proteinExistence type="predicted"/>